<dbReference type="InterPro" id="IPR027417">
    <property type="entry name" value="P-loop_NTPase"/>
</dbReference>
<dbReference type="SMART" id="SM00382">
    <property type="entry name" value="AAA"/>
    <property type="match status" value="1"/>
</dbReference>
<dbReference type="NCBIfam" id="TIGR01970">
    <property type="entry name" value="DEAH_box_HrpB"/>
    <property type="match status" value="1"/>
</dbReference>
<feature type="domain" description="Helicase ATP-binding" evidence="5">
    <location>
        <begin position="9"/>
        <end position="170"/>
    </location>
</feature>
<dbReference type="Pfam" id="PF00271">
    <property type="entry name" value="Helicase_C"/>
    <property type="match status" value="1"/>
</dbReference>
<dbReference type="Pfam" id="PF08482">
    <property type="entry name" value="HrpB_C"/>
    <property type="match status" value="1"/>
</dbReference>
<evidence type="ECO:0000259" key="5">
    <source>
        <dbReference type="PROSITE" id="PS51192"/>
    </source>
</evidence>
<dbReference type="GO" id="GO:0016787">
    <property type="term" value="F:hydrolase activity"/>
    <property type="evidence" value="ECO:0007669"/>
    <property type="project" value="UniProtKB-KW"/>
</dbReference>
<keyword evidence="2" id="KW-0378">Hydrolase</keyword>
<evidence type="ECO:0000313" key="7">
    <source>
        <dbReference type="EMBL" id="KIX84645.1"/>
    </source>
</evidence>
<evidence type="ECO:0000256" key="2">
    <source>
        <dbReference type="ARBA" id="ARBA00022801"/>
    </source>
</evidence>
<name>A0A0D6XA64_THEFI</name>
<dbReference type="PROSITE" id="PS51192">
    <property type="entry name" value="HELICASE_ATP_BIND_1"/>
    <property type="match status" value="1"/>
</dbReference>
<dbReference type="InterPro" id="IPR003593">
    <property type="entry name" value="AAA+_ATPase"/>
</dbReference>
<keyword evidence="8" id="KW-1185">Reference proteome</keyword>
<dbReference type="STRING" id="276.THFILI_05175"/>
<dbReference type="SUPFAM" id="SSF52540">
    <property type="entry name" value="P-loop containing nucleoside triphosphate hydrolases"/>
    <property type="match status" value="1"/>
</dbReference>
<dbReference type="CDD" id="cd18791">
    <property type="entry name" value="SF2_C_RHA"/>
    <property type="match status" value="1"/>
</dbReference>
<dbReference type="Gene3D" id="1.20.120.1080">
    <property type="match status" value="1"/>
</dbReference>
<dbReference type="SMART" id="SM00847">
    <property type="entry name" value="HA2"/>
    <property type="match status" value="1"/>
</dbReference>
<dbReference type="GO" id="GO:0005524">
    <property type="term" value="F:ATP binding"/>
    <property type="evidence" value="ECO:0007669"/>
    <property type="project" value="UniProtKB-KW"/>
</dbReference>
<evidence type="ECO:0000256" key="4">
    <source>
        <dbReference type="ARBA" id="ARBA00022840"/>
    </source>
</evidence>
<evidence type="ECO:0000313" key="8">
    <source>
        <dbReference type="Proteomes" id="UP000030364"/>
    </source>
</evidence>
<dbReference type="SMART" id="SM00487">
    <property type="entry name" value="DEXDc"/>
    <property type="match status" value="1"/>
</dbReference>
<accession>A0A0D6XA64</accession>
<feature type="domain" description="Helicase C-terminal" evidence="6">
    <location>
        <begin position="198"/>
        <end position="357"/>
    </location>
</feature>
<protein>
    <submittedName>
        <fullName evidence="7">ATP-dependent helicase</fullName>
    </submittedName>
</protein>
<proteinExistence type="predicted"/>
<dbReference type="InterPro" id="IPR010225">
    <property type="entry name" value="HrpB"/>
</dbReference>
<dbReference type="GO" id="GO:0004386">
    <property type="term" value="F:helicase activity"/>
    <property type="evidence" value="ECO:0007669"/>
    <property type="project" value="UniProtKB-KW"/>
</dbReference>
<keyword evidence="3 7" id="KW-0347">Helicase</keyword>
<organism evidence="7 8">
    <name type="scientific">Thermus filiformis</name>
    <dbReference type="NCBI Taxonomy" id="276"/>
    <lineage>
        <taxon>Bacteria</taxon>
        <taxon>Thermotogati</taxon>
        <taxon>Deinococcota</taxon>
        <taxon>Deinococci</taxon>
        <taxon>Thermales</taxon>
        <taxon>Thermaceae</taxon>
        <taxon>Thermus</taxon>
    </lineage>
</organism>
<dbReference type="Proteomes" id="UP000030364">
    <property type="component" value="Unassembled WGS sequence"/>
</dbReference>
<evidence type="ECO:0000256" key="3">
    <source>
        <dbReference type="ARBA" id="ARBA00022806"/>
    </source>
</evidence>
<dbReference type="EMBL" id="JPSL02000038">
    <property type="protein sequence ID" value="KIX84645.1"/>
    <property type="molecule type" value="Genomic_DNA"/>
</dbReference>
<dbReference type="InterPro" id="IPR001650">
    <property type="entry name" value="Helicase_C-like"/>
</dbReference>
<gene>
    <name evidence="7" type="ORF">THFILI_05175</name>
</gene>
<dbReference type="InterPro" id="IPR013689">
    <property type="entry name" value="RNA_helicase_ATP-dep_HrpB_C"/>
</dbReference>
<dbReference type="InterPro" id="IPR007502">
    <property type="entry name" value="Helicase-assoc_dom"/>
</dbReference>
<sequence length="763" mass="84463">MPPEVLEEAVARLRQGRLLLIAPPGSGKSTLLPLALLRAFSGKILLYEPRRLAARMVATRLAENLGEELGRTVGYQVRLEGKRSEKTRLLVETEGLLLRRLSEDPALTGVEVVVLDEVHERHLETDLALALLLKAQRTLRPDLKLLLMSATLSEGEKARFSALLEAPVLEVAGAAHPVRIHHLARPPQGPLEPLAARYAREAFLKGEGNVLVFLPGKAEIERTRALLSSESNQDLPVYPLHGGLSLAEQAALMRPGPRRIYLATNVAETSLTLPEVRVVVDTGLEKRPRFDARTGLTRLVLARISWESAQQRAGRAGRTGPGEVFRLYPEGPLPPRRPEILEADLSQALLLALALGERLEDLPLPDPPPKGGVEAAWRLLSLLGAVEEGRLTPLGLRLLRHPTHPRLARLVLEAEGRNALSLAADLLALLEEKDLLPELGPDLLGRLEALAQDRSRFGPWERASALWRRRFRVPPLPAPEPQEAARLLLAAYPDRAARRVGPGVFQLATGSRIRLELEAEHAVVPFVEGGYGHLALPVPREALLERAELEEWVGWEKGRLLGVLRQKLGALVLEEAPFDAPLTEPLLREALKKGLPLSEEARALQARVLSLRAWNGDWPDLSEEALLEDLSWLLPYAQGVRSLEDLEALPWTEILKGLLGPRWPELEALAPTHLPLPSGRKRLLYSPDGAPPVLRLRIQEAFGLKKTPTVNGGRVRVQVHLLSPAGRPVQVTQDLEGFWERTYPILRKELKGRYPKHAWPEKP</sequence>
<dbReference type="PROSITE" id="PS51194">
    <property type="entry name" value="HELICASE_CTER"/>
    <property type="match status" value="1"/>
</dbReference>
<dbReference type="AlphaFoldDB" id="A0A0D6XA64"/>
<reference evidence="7 8" key="1">
    <citation type="journal article" date="2015" name="Genome Announc.">
        <title>Draft Genome Sequence of the Thermophile Thermus filiformis ATCC 43280, Producer of Carotenoid-(Di)glucoside-Branched Fatty Acid (Di)esters and Source of Hyperthermostable Enzymes of Biotechnological Interest.</title>
        <authorList>
            <person name="Mandelli F."/>
            <person name="Oliveira Ramires B."/>
            <person name="Couger M.B."/>
            <person name="Paixao D.A."/>
            <person name="Camilo C.M."/>
            <person name="Polikarpov I."/>
            <person name="Prade R."/>
            <person name="Riano-Pachon D.M."/>
            <person name="Squina F.M."/>
        </authorList>
    </citation>
    <scope>NUCLEOTIDE SEQUENCE [LARGE SCALE GENOMIC DNA]</scope>
    <source>
        <strain evidence="7 8">ATCC 43280</strain>
    </source>
</reference>
<comment type="caution">
    <text evidence="7">The sequence shown here is derived from an EMBL/GenBank/DDBJ whole genome shotgun (WGS) entry which is preliminary data.</text>
</comment>
<dbReference type="Pfam" id="PF00270">
    <property type="entry name" value="DEAD"/>
    <property type="match status" value="1"/>
</dbReference>
<evidence type="ECO:0000256" key="1">
    <source>
        <dbReference type="ARBA" id="ARBA00022741"/>
    </source>
</evidence>
<evidence type="ECO:0000259" key="6">
    <source>
        <dbReference type="PROSITE" id="PS51194"/>
    </source>
</evidence>
<keyword evidence="4" id="KW-0067">ATP-binding</keyword>
<keyword evidence="1" id="KW-0547">Nucleotide-binding</keyword>
<dbReference type="GO" id="GO:0003676">
    <property type="term" value="F:nucleic acid binding"/>
    <property type="evidence" value="ECO:0007669"/>
    <property type="project" value="InterPro"/>
</dbReference>
<dbReference type="SMART" id="SM00490">
    <property type="entry name" value="HELICc"/>
    <property type="match status" value="1"/>
</dbReference>
<dbReference type="Gene3D" id="3.40.50.300">
    <property type="entry name" value="P-loop containing nucleotide triphosphate hydrolases"/>
    <property type="match status" value="2"/>
</dbReference>
<dbReference type="PANTHER" id="PTHR43519:SF1">
    <property type="entry name" value="ATP-DEPENDENT RNA HELICASE HRPB"/>
    <property type="match status" value="1"/>
</dbReference>
<dbReference type="InterPro" id="IPR014001">
    <property type="entry name" value="Helicase_ATP-bd"/>
</dbReference>
<dbReference type="InterPro" id="IPR011545">
    <property type="entry name" value="DEAD/DEAH_box_helicase_dom"/>
</dbReference>
<dbReference type="PANTHER" id="PTHR43519">
    <property type="entry name" value="ATP-DEPENDENT RNA HELICASE HRPB"/>
    <property type="match status" value="1"/>
</dbReference>